<protein>
    <recommendedName>
        <fullName evidence="2">Protein NinG</fullName>
    </recommendedName>
</protein>
<evidence type="ECO:0000313" key="1">
    <source>
        <dbReference type="EMBL" id="MPL59577.1"/>
    </source>
</evidence>
<dbReference type="AlphaFoldDB" id="A0A644SZ79"/>
<evidence type="ECO:0008006" key="2">
    <source>
        <dbReference type="Google" id="ProtNLM"/>
    </source>
</evidence>
<comment type="caution">
    <text evidence="1">The sequence shown here is derived from an EMBL/GenBank/DDBJ whole genome shotgun (WGS) entry which is preliminary data.</text>
</comment>
<dbReference type="Pfam" id="PF05766">
    <property type="entry name" value="NinG"/>
    <property type="match status" value="1"/>
</dbReference>
<dbReference type="EMBL" id="VSSQ01000010">
    <property type="protein sequence ID" value="MPL59577.1"/>
    <property type="molecule type" value="Genomic_DNA"/>
</dbReference>
<dbReference type="InterPro" id="IPR008713">
    <property type="entry name" value="Phage_lambda_NinG"/>
</dbReference>
<organism evidence="1">
    <name type="scientific">bioreactor metagenome</name>
    <dbReference type="NCBI Taxonomy" id="1076179"/>
    <lineage>
        <taxon>unclassified sequences</taxon>
        <taxon>metagenomes</taxon>
        <taxon>ecological metagenomes</taxon>
    </lineage>
</organism>
<gene>
    <name evidence="1" type="ORF">SDC9_05131</name>
</gene>
<name>A0A644SZ79_9ZZZZ</name>
<reference evidence="1" key="1">
    <citation type="submission" date="2019-08" db="EMBL/GenBank/DDBJ databases">
        <authorList>
            <person name="Kucharzyk K."/>
            <person name="Murdoch R.W."/>
            <person name="Higgins S."/>
            <person name="Loffler F."/>
        </authorList>
    </citation>
    <scope>NUCLEOTIDE SEQUENCE</scope>
</reference>
<proteinExistence type="predicted"/>
<accession>A0A644SZ79</accession>
<sequence>MATEATAKKKKQETKATLKRKLRVILHKYIRIRDAYLEDGEWWVKCVTCGERIPYKDSTAGHFFPAGTYPAVRFSEWNINGQCIRCNKYQHGALIQYTIEMIRRYGIKGLDHYYQIATGGGKDLSSAELLDLIECYKERLESIQKSKQIPV</sequence>